<comment type="caution">
    <text evidence="4">The sequence shown here is derived from an EMBL/GenBank/DDBJ whole genome shotgun (WGS) entry which is preliminary data.</text>
</comment>
<evidence type="ECO:0000313" key="4">
    <source>
        <dbReference type="EMBL" id="GBG23458.1"/>
    </source>
</evidence>
<dbReference type="AlphaFoldDB" id="A0A2R5G167"/>
<dbReference type="SUPFAM" id="SSF53098">
    <property type="entry name" value="Ribonuclease H-like"/>
    <property type="match status" value="1"/>
</dbReference>
<proteinExistence type="inferred from homology"/>
<dbReference type="RefSeq" id="WP_219930141.1">
    <property type="nucleotide sequence ID" value="NZ_BDUD01000002.1"/>
</dbReference>
<evidence type="ECO:0000259" key="3">
    <source>
        <dbReference type="PROSITE" id="PS50822"/>
    </source>
</evidence>
<gene>
    <name evidence="4" type="ORF">NIES4072_71700</name>
</gene>
<evidence type="ECO:0000313" key="5">
    <source>
        <dbReference type="Proteomes" id="UP000245124"/>
    </source>
</evidence>
<dbReference type="GO" id="GO:0003676">
    <property type="term" value="F:nucleic acid binding"/>
    <property type="evidence" value="ECO:0007669"/>
    <property type="project" value="InterPro"/>
</dbReference>
<dbReference type="InterPro" id="IPR036397">
    <property type="entry name" value="RNaseH_sf"/>
</dbReference>
<dbReference type="InterPro" id="IPR012337">
    <property type="entry name" value="RNaseH-like_sf"/>
</dbReference>
<dbReference type="PROSITE" id="PS50822">
    <property type="entry name" value="PIWI"/>
    <property type="match status" value="1"/>
</dbReference>
<dbReference type="Pfam" id="PF02171">
    <property type="entry name" value="Piwi"/>
    <property type="match status" value="1"/>
</dbReference>
<comment type="similarity">
    <text evidence="1">Belongs to the argonaute family. Long pAgo subfamily.</text>
</comment>
<accession>A0A2R5G167</accession>
<dbReference type="EMBL" id="BDUD01000002">
    <property type="protein sequence ID" value="GBG23458.1"/>
    <property type="molecule type" value="Genomic_DNA"/>
</dbReference>
<dbReference type="InterPro" id="IPR003165">
    <property type="entry name" value="Piwi"/>
</dbReference>
<dbReference type="Proteomes" id="UP000245124">
    <property type="component" value="Unassembled WGS sequence"/>
</dbReference>
<evidence type="ECO:0000256" key="1">
    <source>
        <dbReference type="ARBA" id="ARBA00035012"/>
    </source>
</evidence>
<dbReference type="Gene3D" id="3.30.420.10">
    <property type="entry name" value="Ribonuclease H-like superfamily/Ribonuclease H"/>
    <property type="match status" value="1"/>
</dbReference>
<evidence type="ECO:0000256" key="2">
    <source>
        <dbReference type="ARBA" id="ARBA00035032"/>
    </source>
</evidence>
<name>A0A2R5G167_NOSCO</name>
<reference evidence="4 5" key="1">
    <citation type="submission" date="2017-06" db="EMBL/GenBank/DDBJ databases">
        <title>Genome sequencing of cyanobaciteial culture collection at National Institute for Environmental Studies (NIES).</title>
        <authorList>
            <person name="Hirose Y."/>
            <person name="Shimura Y."/>
            <person name="Fujisawa T."/>
            <person name="Nakamura Y."/>
            <person name="Kawachi M."/>
        </authorList>
    </citation>
    <scope>NUCLEOTIDE SEQUENCE [LARGE SCALE GENOMIC DNA]</scope>
    <source>
        <strain evidence="4 5">NIES-4072</strain>
    </source>
</reference>
<organism evidence="4 5">
    <name type="scientific">Nostoc commune NIES-4072</name>
    <dbReference type="NCBI Taxonomy" id="2005467"/>
    <lineage>
        <taxon>Bacteria</taxon>
        <taxon>Bacillati</taxon>
        <taxon>Cyanobacteriota</taxon>
        <taxon>Cyanophyceae</taxon>
        <taxon>Nostocales</taxon>
        <taxon>Nostocaceae</taxon>
        <taxon>Nostoc</taxon>
    </lineage>
</organism>
<protein>
    <recommendedName>
        <fullName evidence="2">Protein argonaute</fullName>
    </recommendedName>
</protein>
<dbReference type="Gene3D" id="3.40.50.2300">
    <property type="match status" value="1"/>
</dbReference>
<dbReference type="SMART" id="SM00950">
    <property type="entry name" value="Piwi"/>
    <property type="match status" value="1"/>
</dbReference>
<keyword evidence="5" id="KW-1185">Reference proteome</keyword>
<feature type="domain" description="Piwi" evidence="3">
    <location>
        <begin position="441"/>
        <end position="751"/>
    </location>
</feature>
<sequence length="771" mass="87638">MSICFNGFKVELSANTFTAYVQDMPDNRGLRELREKLQSDWFLHWRSGKVYGIPKVPQQEQTFGKPVELKTEEHLQLLAARIDSVLPKIFAQYSAFRFKPFTFLSQKEELVSSIATKIKDLPSLISSFKIKPKFALEAKLVELRHEETFIGLFLRLETRWEILASLSDLQNAGVNLQDLYVVRRQPQPGQRRLVGKISHIYEKTVNLLESFDGITSINEDEVWLEGSKASFVRCLKTLLGDKYDAFESERLIQEANFLTGPALDNILIRMETFLAKKSPMQLAPNLFGYIRDRIEAVNDDSYQTVISASPVEYCFDAARTKRNLYAWKGIEKYGPFSREIFSKKSPEILVLFPDTVQGAVENFLKAFRDGISIKKKVFQDGIEYWEENSKYSGGFAKIFGLVNPKLTLRQIPWLNSKQKPPAVAYREAVAQVLEKTMPDAAIVILLDEHARLPDPENPYLQSKALLLMAGIPVQGIRASTLGQSRYSLQYTLQNLSVALYAKMNGLPWTVDHDLTISDELVIGIGNCELSGSRFFERQRFVGITTVFRGDGNYLLGNLSQECSYSEYPNILKTSTVSILQDIKRRNGWQPGDTVRLVFHAARPFKNLDVADIVAQCVAEVGEEQNIEFAFLTVSHEHPFTLLDKSQQGIVMKDGAKKGQLAPQRGIIVQLGRYTRLLCTNSAALVKMPRSPLPTPLLIHLHPQSTYRDLTYLSEQVLKFTSLSWRSLLPASKPVTIYYSELIAELLARLRNIRDWSPALLNIKLRASKWFL</sequence>